<reference evidence="1" key="1">
    <citation type="submission" date="2019-08" db="EMBL/GenBank/DDBJ databases">
        <authorList>
            <person name="Kucharzyk K."/>
            <person name="Murdoch R.W."/>
            <person name="Higgins S."/>
            <person name="Loffler F."/>
        </authorList>
    </citation>
    <scope>NUCLEOTIDE SEQUENCE</scope>
</reference>
<gene>
    <name evidence="1" type="ORF">SDC9_192075</name>
</gene>
<evidence type="ECO:0000313" key="1">
    <source>
        <dbReference type="EMBL" id="MPN44510.1"/>
    </source>
</evidence>
<proteinExistence type="predicted"/>
<organism evidence="1">
    <name type="scientific">bioreactor metagenome</name>
    <dbReference type="NCBI Taxonomy" id="1076179"/>
    <lineage>
        <taxon>unclassified sequences</taxon>
        <taxon>metagenomes</taxon>
        <taxon>ecological metagenomes</taxon>
    </lineage>
</organism>
<comment type="caution">
    <text evidence="1">The sequence shown here is derived from an EMBL/GenBank/DDBJ whole genome shotgun (WGS) entry which is preliminary data.</text>
</comment>
<protein>
    <submittedName>
        <fullName evidence="1">Uncharacterized protein</fullName>
    </submittedName>
</protein>
<dbReference type="EMBL" id="VSSQ01103672">
    <property type="protein sequence ID" value="MPN44510.1"/>
    <property type="molecule type" value="Genomic_DNA"/>
</dbReference>
<accession>A0A645I013</accession>
<dbReference type="AlphaFoldDB" id="A0A645I013"/>
<sequence>MFPEAEGIAFLHLDDRVFIHGELELTHHHKGFFVADNHHIWPPEQNFLDGARMVRLQMVDDQIIQRTARQNVLHVFKKLTAAGPVHRVEQSGLFVQQKIGVIGDTSGNGICIFKQGKAVVVGPYPVHILGYISYTIHICSSLRFYA</sequence>
<name>A0A645I013_9ZZZZ</name>